<dbReference type="Proteomes" id="UP000011518">
    <property type="component" value="Unassembled WGS sequence"/>
</dbReference>
<dbReference type="InParanoid" id="L9LAN1"/>
<dbReference type="EMBL" id="KB320444">
    <property type="protein sequence ID" value="ELW72145.1"/>
    <property type="molecule type" value="Genomic_DNA"/>
</dbReference>
<name>L9LAN1_TUPCH</name>
<sequence>MPGELAHINLVDRDQQLGCSALLPKASGPADLTILEKANFDLCPLTLKLPASRVSRPALQEGCRAVMRRHTPASQKVLSKGLLGAEVRMFVTVPVHDRETEAHCCSEALRTCPPAVWTRGGDTPPGRGSNCKVKQSGMLVRATDPCGRSLKKMQEA</sequence>
<proteinExistence type="predicted"/>
<reference evidence="2" key="1">
    <citation type="submission" date="2012-07" db="EMBL/GenBank/DDBJ databases">
        <title>Genome of the Chinese tree shrew, a rising model animal genetically related to primates.</title>
        <authorList>
            <person name="Zhang G."/>
            <person name="Fan Y."/>
            <person name="Yao Y."/>
            <person name="Huang Z."/>
        </authorList>
    </citation>
    <scope>NUCLEOTIDE SEQUENCE [LARGE SCALE GENOMIC DNA]</scope>
</reference>
<accession>L9LAN1</accession>
<organism evidence="1 2">
    <name type="scientific">Tupaia chinensis</name>
    <name type="common">Chinese tree shrew</name>
    <name type="synonym">Tupaia belangeri chinensis</name>
    <dbReference type="NCBI Taxonomy" id="246437"/>
    <lineage>
        <taxon>Eukaryota</taxon>
        <taxon>Metazoa</taxon>
        <taxon>Chordata</taxon>
        <taxon>Craniata</taxon>
        <taxon>Vertebrata</taxon>
        <taxon>Euteleostomi</taxon>
        <taxon>Mammalia</taxon>
        <taxon>Eutheria</taxon>
        <taxon>Euarchontoglires</taxon>
        <taxon>Scandentia</taxon>
        <taxon>Tupaiidae</taxon>
        <taxon>Tupaia</taxon>
    </lineage>
</organism>
<protein>
    <submittedName>
        <fullName evidence="1">Uncharacterized protein</fullName>
    </submittedName>
</protein>
<gene>
    <name evidence="1" type="ORF">TREES_T100015570</name>
</gene>
<evidence type="ECO:0000313" key="1">
    <source>
        <dbReference type="EMBL" id="ELW72145.1"/>
    </source>
</evidence>
<reference evidence="2" key="2">
    <citation type="journal article" date="2013" name="Nat. Commun.">
        <title>Genome of the Chinese tree shrew.</title>
        <authorList>
            <person name="Fan Y."/>
            <person name="Huang Z.Y."/>
            <person name="Cao C.C."/>
            <person name="Chen C.S."/>
            <person name="Chen Y.X."/>
            <person name="Fan D.D."/>
            <person name="He J."/>
            <person name="Hou H.L."/>
            <person name="Hu L."/>
            <person name="Hu X.T."/>
            <person name="Jiang X.T."/>
            <person name="Lai R."/>
            <person name="Lang Y.S."/>
            <person name="Liang B."/>
            <person name="Liao S.G."/>
            <person name="Mu D."/>
            <person name="Ma Y.Y."/>
            <person name="Niu Y.Y."/>
            <person name="Sun X.Q."/>
            <person name="Xia J.Q."/>
            <person name="Xiao J."/>
            <person name="Xiong Z.Q."/>
            <person name="Xu L."/>
            <person name="Yang L."/>
            <person name="Zhang Y."/>
            <person name="Zhao W."/>
            <person name="Zhao X.D."/>
            <person name="Zheng Y.T."/>
            <person name="Zhou J.M."/>
            <person name="Zhu Y.B."/>
            <person name="Zhang G.J."/>
            <person name="Wang J."/>
            <person name="Yao Y.G."/>
        </authorList>
    </citation>
    <scope>NUCLEOTIDE SEQUENCE [LARGE SCALE GENOMIC DNA]</scope>
</reference>
<evidence type="ECO:0000313" key="2">
    <source>
        <dbReference type="Proteomes" id="UP000011518"/>
    </source>
</evidence>
<keyword evidence="2" id="KW-1185">Reference proteome</keyword>
<dbReference type="AlphaFoldDB" id="L9LAN1"/>